<dbReference type="InterPro" id="IPR003172">
    <property type="entry name" value="ML_dom"/>
</dbReference>
<evidence type="ECO:0000259" key="6">
    <source>
        <dbReference type="SMART" id="SM00737"/>
    </source>
</evidence>
<keyword evidence="5" id="KW-1015">Disulfide bond</keyword>
<evidence type="ECO:0000313" key="7">
    <source>
        <dbReference type="Proteomes" id="UP000515162"/>
    </source>
</evidence>
<comment type="similarity">
    <text evidence="2">Belongs to the NPC2 family.</text>
</comment>
<name>A0A6P8K7T5_DROMA</name>
<dbReference type="PANTHER" id="PTHR11306:SF36">
    <property type="entry name" value="NIEMANN-PICK TYPE C-2C-RELATED"/>
    <property type="match status" value="1"/>
</dbReference>
<evidence type="ECO:0000256" key="1">
    <source>
        <dbReference type="ARBA" id="ARBA00004613"/>
    </source>
</evidence>
<keyword evidence="3" id="KW-0964">Secreted</keyword>
<dbReference type="AlphaFoldDB" id="A0A6P8K7T5"/>
<dbReference type="GO" id="GO:0032367">
    <property type="term" value="P:intracellular cholesterol transport"/>
    <property type="evidence" value="ECO:0007669"/>
    <property type="project" value="InterPro"/>
</dbReference>
<protein>
    <submittedName>
        <fullName evidence="8">Uncharacterized protein LOC117144043 isoform X1</fullName>
    </submittedName>
</protein>
<dbReference type="GO" id="GO:0032934">
    <property type="term" value="F:sterol binding"/>
    <property type="evidence" value="ECO:0007669"/>
    <property type="project" value="InterPro"/>
</dbReference>
<sequence length="224" mass="24585">MFSNLSAIAFIQNKKAPTTIRNPIALAEIQLGSGYKNDVGTVGRKQFALRNMEVKVLVLISLGLLVSLAEAQQEHPATSVKKCSGSKPFPLEVRVHNCVTPPCQIVKGSIQKFEIDFAVDKYITQLTTLVKATTLGIITVPYELPADVAAVCPNLQYGAYCPLYPTEDVSYLFTFPIGEYPEIGVKIEIYLVDQDNEIATCFVCDIKVVKANGGNTVYELDYLN</sequence>
<dbReference type="RefSeq" id="XP_033164903.1">
    <property type="nucleotide sequence ID" value="XM_033309012.1"/>
</dbReference>
<keyword evidence="4" id="KW-0732">Signal</keyword>
<evidence type="ECO:0000313" key="8">
    <source>
        <dbReference type="RefSeq" id="XP_033164903.1"/>
    </source>
</evidence>
<proteinExistence type="inferred from homology"/>
<dbReference type="Proteomes" id="UP000515162">
    <property type="component" value="Chromosome 3R"/>
</dbReference>
<dbReference type="InterPro" id="IPR033916">
    <property type="entry name" value="ML_Npc2-like"/>
</dbReference>
<accession>A0A6P8K7T5</accession>
<dbReference type="GO" id="GO:0005576">
    <property type="term" value="C:extracellular region"/>
    <property type="evidence" value="ECO:0007669"/>
    <property type="project" value="UniProtKB-SubCell"/>
</dbReference>
<evidence type="ECO:0000256" key="5">
    <source>
        <dbReference type="ARBA" id="ARBA00023157"/>
    </source>
</evidence>
<gene>
    <name evidence="8" type="primary">LOC117144043</name>
</gene>
<evidence type="ECO:0000256" key="2">
    <source>
        <dbReference type="ARBA" id="ARBA00006370"/>
    </source>
</evidence>
<dbReference type="CTD" id="41232"/>
<feature type="domain" description="MD-2-related lipid-recognition" evidence="6">
    <location>
        <begin position="80"/>
        <end position="206"/>
    </location>
</feature>
<dbReference type="Pfam" id="PF02221">
    <property type="entry name" value="E1_DerP2_DerF2"/>
    <property type="match status" value="1"/>
</dbReference>
<dbReference type="SUPFAM" id="SSF81296">
    <property type="entry name" value="E set domains"/>
    <property type="match status" value="1"/>
</dbReference>
<keyword evidence="7" id="KW-1185">Reference proteome</keyword>
<dbReference type="GeneID" id="117144043"/>
<dbReference type="FunFam" id="2.60.40.770:FF:000001">
    <property type="entry name" value="NPC intracellular cholesterol transporter 2"/>
    <property type="match status" value="1"/>
</dbReference>
<organism evidence="7 8">
    <name type="scientific">Drosophila mauritiana</name>
    <name type="common">Fruit fly</name>
    <dbReference type="NCBI Taxonomy" id="7226"/>
    <lineage>
        <taxon>Eukaryota</taxon>
        <taxon>Metazoa</taxon>
        <taxon>Ecdysozoa</taxon>
        <taxon>Arthropoda</taxon>
        <taxon>Hexapoda</taxon>
        <taxon>Insecta</taxon>
        <taxon>Pterygota</taxon>
        <taxon>Neoptera</taxon>
        <taxon>Endopterygota</taxon>
        <taxon>Diptera</taxon>
        <taxon>Brachycera</taxon>
        <taxon>Muscomorpha</taxon>
        <taxon>Ephydroidea</taxon>
        <taxon>Drosophilidae</taxon>
        <taxon>Drosophila</taxon>
        <taxon>Sophophora</taxon>
    </lineage>
</organism>
<comment type="subcellular location">
    <subcellularLocation>
        <location evidence="1">Secreted</location>
    </subcellularLocation>
</comment>
<dbReference type="PANTHER" id="PTHR11306">
    <property type="entry name" value="NIEMANN PICK TYPE C2 PROTEIN NPC2-RELATED"/>
    <property type="match status" value="1"/>
</dbReference>
<evidence type="ECO:0000256" key="3">
    <source>
        <dbReference type="ARBA" id="ARBA00022525"/>
    </source>
</evidence>
<reference evidence="8" key="1">
    <citation type="submission" date="2025-08" db="UniProtKB">
        <authorList>
            <consortium name="RefSeq"/>
        </authorList>
    </citation>
    <scope>IDENTIFICATION</scope>
    <source>
        <strain evidence="8">Mau12</strain>
        <tissue evidence="8">Whole Body</tissue>
    </source>
</reference>
<dbReference type="InterPro" id="IPR039670">
    <property type="entry name" value="NPC2-like"/>
</dbReference>
<dbReference type="Gene3D" id="2.60.40.770">
    <property type="match status" value="1"/>
</dbReference>
<dbReference type="InterPro" id="IPR014756">
    <property type="entry name" value="Ig_E-set"/>
</dbReference>
<evidence type="ECO:0000256" key="4">
    <source>
        <dbReference type="ARBA" id="ARBA00022729"/>
    </source>
</evidence>
<dbReference type="CDD" id="cd00916">
    <property type="entry name" value="Npc2_like"/>
    <property type="match status" value="1"/>
</dbReference>
<dbReference type="SMART" id="SM00737">
    <property type="entry name" value="ML"/>
    <property type="match status" value="1"/>
</dbReference>